<dbReference type="EMBL" id="SIDB01000008">
    <property type="protein sequence ID" value="KAI3429616.1"/>
    <property type="molecule type" value="Genomic_DNA"/>
</dbReference>
<keyword evidence="4" id="KW-0408">Iron</keyword>
<dbReference type="InterPro" id="IPR006638">
    <property type="entry name" value="Elp3/MiaA/NifB-like_rSAM"/>
</dbReference>
<dbReference type="Proteomes" id="UP001055712">
    <property type="component" value="Unassembled WGS sequence"/>
</dbReference>
<dbReference type="SUPFAM" id="SSF102114">
    <property type="entry name" value="Radical SAM enzymes"/>
    <property type="match status" value="1"/>
</dbReference>
<evidence type="ECO:0000256" key="3">
    <source>
        <dbReference type="ARBA" id="ARBA00022723"/>
    </source>
</evidence>
<dbReference type="PANTHER" id="PTHR43837">
    <property type="entry name" value="RIBOSOMAL PROTEIN S12 METHYLTHIOTRANSFERASE RIMO"/>
    <property type="match status" value="1"/>
</dbReference>
<evidence type="ECO:0000259" key="7">
    <source>
        <dbReference type="PROSITE" id="PS51918"/>
    </source>
</evidence>
<keyword evidence="9" id="KW-1185">Reference proteome</keyword>
<evidence type="ECO:0000256" key="5">
    <source>
        <dbReference type="ARBA" id="ARBA00023014"/>
    </source>
</evidence>
<comment type="caution">
    <text evidence="8">The sequence shown here is derived from an EMBL/GenBank/DDBJ whole genome shotgun (WGS) entry which is preliminary data.</text>
</comment>
<dbReference type="InterPro" id="IPR005840">
    <property type="entry name" value="Ribosomal_uS12_MeSTrfase_RimO"/>
</dbReference>
<accession>A0A9D4TMG8</accession>
<keyword evidence="2" id="KW-0949">S-adenosyl-L-methionine</keyword>
<dbReference type="AlphaFoldDB" id="A0A9D4TMG8"/>
<dbReference type="Pfam" id="PF04055">
    <property type="entry name" value="Radical_SAM"/>
    <property type="match status" value="1"/>
</dbReference>
<reference evidence="8" key="1">
    <citation type="journal article" date="2019" name="Plant J.">
        <title>Chlorella vulgaris genome assembly and annotation reveals the molecular basis for metabolic acclimation to high light conditions.</title>
        <authorList>
            <person name="Cecchin M."/>
            <person name="Marcolungo L."/>
            <person name="Rossato M."/>
            <person name="Girolomoni L."/>
            <person name="Cosentino E."/>
            <person name="Cuine S."/>
            <person name="Li-Beisson Y."/>
            <person name="Delledonne M."/>
            <person name="Ballottari M."/>
        </authorList>
    </citation>
    <scope>NUCLEOTIDE SEQUENCE</scope>
    <source>
        <strain evidence="8">211/11P</strain>
    </source>
</reference>
<organism evidence="8 9">
    <name type="scientific">Chlorella vulgaris</name>
    <name type="common">Green alga</name>
    <dbReference type="NCBI Taxonomy" id="3077"/>
    <lineage>
        <taxon>Eukaryota</taxon>
        <taxon>Viridiplantae</taxon>
        <taxon>Chlorophyta</taxon>
        <taxon>core chlorophytes</taxon>
        <taxon>Trebouxiophyceae</taxon>
        <taxon>Chlorellales</taxon>
        <taxon>Chlorellaceae</taxon>
        <taxon>Chlorella clade</taxon>
        <taxon>Chlorella</taxon>
    </lineage>
</organism>
<dbReference type="InterPro" id="IPR023404">
    <property type="entry name" value="rSAM_horseshoe"/>
</dbReference>
<feature type="domain" description="TRAM" evidence="6">
    <location>
        <begin position="188"/>
        <end position="259"/>
    </location>
</feature>
<dbReference type="PANTHER" id="PTHR43837:SF1">
    <property type="entry name" value="RIBOSOMAL PROTEIN US12 METHYLTHIOTRANSFERASE RIMO"/>
    <property type="match status" value="1"/>
</dbReference>
<dbReference type="InterPro" id="IPR058240">
    <property type="entry name" value="rSAM_sf"/>
</dbReference>
<dbReference type="InterPro" id="IPR002792">
    <property type="entry name" value="TRAM_dom"/>
</dbReference>
<feature type="domain" description="Radical SAM core" evidence="7">
    <location>
        <begin position="1"/>
        <end position="185"/>
    </location>
</feature>
<dbReference type="GO" id="GO:0051539">
    <property type="term" value="F:4 iron, 4 sulfur cluster binding"/>
    <property type="evidence" value="ECO:0007669"/>
    <property type="project" value="UniProtKB-KW"/>
</dbReference>
<proteinExistence type="predicted"/>
<dbReference type="InterPro" id="IPR012340">
    <property type="entry name" value="NA-bd_OB-fold"/>
</dbReference>
<dbReference type="PROSITE" id="PS51918">
    <property type="entry name" value="RADICAL_SAM"/>
    <property type="match status" value="1"/>
</dbReference>
<protein>
    <submittedName>
        <fullName evidence="8">Uncharacterized protein</fullName>
    </submittedName>
</protein>
<dbReference type="Gene3D" id="3.80.30.20">
    <property type="entry name" value="tm_1862 like domain"/>
    <property type="match status" value="1"/>
</dbReference>
<keyword evidence="1" id="KW-0004">4Fe-4S</keyword>
<dbReference type="Pfam" id="PF18693">
    <property type="entry name" value="TRAM_2"/>
    <property type="match status" value="1"/>
</dbReference>
<evidence type="ECO:0000256" key="2">
    <source>
        <dbReference type="ARBA" id="ARBA00022691"/>
    </source>
</evidence>
<dbReference type="PROSITE" id="PS50926">
    <property type="entry name" value="TRAM"/>
    <property type="match status" value="1"/>
</dbReference>
<evidence type="ECO:0000313" key="9">
    <source>
        <dbReference type="Proteomes" id="UP001055712"/>
    </source>
</evidence>
<dbReference type="GO" id="GO:0046872">
    <property type="term" value="F:metal ion binding"/>
    <property type="evidence" value="ECO:0007669"/>
    <property type="project" value="UniProtKB-KW"/>
</dbReference>
<dbReference type="InterPro" id="IPR007197">
    <property type="entry name" value="rSAM"/>
</dbReference>
<dbReference type="GO" id="GO:0035599">
    <property type="term" value="F:aspartic acid methylthiotransferase activity"/>
    <property type="evidence" value="ECO:0007669"/>
    <property type="project" value="TreeGrafter"/>
</dbReference>
<dbReference type="Gene3D" id="2.40.50.140">
    <property type="entry name" value="Nucleic acid-binding proteins"/>
    <property type="match status" value="1"/>
</dbReference>
<name>A0A9D4TMG8_CHLVU</name>
<gene>
    <name evidence="8" type="ORF">D9Q98_005702</name>
</gene>
<evidence type="ECO:0000256" key="4">
    <source>
        <dbReference type="ARBA" id="ARBA00023004"/>
    </source>
</evidence>
<dbReference type="OrthoDB" id="190098at2759"/>
<evidence type="ECO:0000313" key="8">
    <source>
        <dbReference type="EMBL" id="KAI3429616.1"/>
    </source>
</evidence>
<dbReference type="SMART" id="SM00729">
    <property type="entry name" value="Elp3"/>
    <property type="match status" value="1"/>
</dbReference>
<evidence type="ECO:0000259" key="6">
    <source>
        <dbReference type="PROSITE" id="PS50926"/>
    </source>
</evidence>
<sequence length="259" mass="29274">MLLLTTTTLAVCVQDTNQYGMDRRDGKGLAQLLQELGKLEGLKWMRLLYCYPSYFSEELIDEIATNPKVCKYIDIPLQHISNLTLLAMNRPPQAHTVTLLHKLRDRIPDLALRTTFISGFPGESEADHRELVTFCETFRFQRMGCFQYSEEDGTPAAELPEQLGPEVRESRRDELVSLQQRVGEAWAKTLVGREIEVLVDGHTEDGEIFGRTQWDAPDIDPIVFLAAPEEGLPPLEVGQMRRCRVVGTSIFDLEAVPVA</sequence>
<keyword evidence="5" id="KW-0411">Iron-sulfur</keyword>
<reference evidence="8" key="2">
    <citation type="submission" date="2020-11" db="EMBL/GenBank/DDBJ databases">
        <authorList>
            <person name="Cecchin M."/>
            <person name="Marcolungo L."/>
            <person name="Rossato M."/>
            <person name="Girolomoni L."/>
            <person name="Cosentino E."/>
            <person name="Cuine S."/>
            <person name="Li-Beisson Y."/>
            <person name="Delledonne M."/>
            <person name="Ballottari M."/>
        </authorList>
    </citation>
    <scope>NUCLEOTIDE SEQUENCE</scope>
    <source>
        <strain evidence="8">211/11P</strain>
        <tissue evidence="8">Whole cell</tissue>
    </source>
</reference>
<evidence type="ECO:0000256" key="1">
    <source>
        <dbReference type="ARBA" id="ARBA00022485"/>
    </source>
</evidence>
<keyword evidence="3" id="KW-0479">Metal-binding</keyword>
<dbReference type="GO" id="GO:0005829">
    <property type="term" value="C:cytosol"/>
    <property type="evidence" value="ECO:0007669"/>
    <property type="project" value="TreeGrafter"/>
</dbReference>